<dbReference type="Proteomes" id="UP000031449">
    <property type="component" value="Chromosome"/>
</dbReference>
<proteinExistence type="predicted"/>
<evidence type="ECO:0000313" key="2">
    <source>
        <dbReference type="EMBL" id="AJD89670.1"/>
    </source>
</evidence>
<dbReference type="STRING" id="1508404.JMA_03530"/>
<feature type="transmembrane region" description="Helical" evidence="1">
    <location>
        <begin position="65"/>
        <end position="82"/>
    </location>
</feature>
<protein>
    <submittedName>
        <fullName evidence="2">Uncharacterized protein</fullName>
    </submittedName>
</protein>
<sequence>MKATLQSLIITLTIMTAIFTLAFPIPVSNMLVVIYYFYFAAGLLIVALPLSLIAGFMKLCTSARLALYVAAGFAITTAFLGPDFMIPLFSTIACSWLVESVIIRFSYKELIIKRVANIFMYANVALILFVFFFVTL</sequence>
<dbReference type="BioCyc" id="JESP1508404:G14D9-9570-MONOMER"/>
<keyword evidence="1" id="KW-0472">Membrane</keyword>
<feature type="transmembrane region" description="Helical" evidence="1">
    <location>
        <begin position="33"/>
        <end position="53"/>
    </location>
</feature>
<evidence type="ECO:0000256" key="1">
    <source>
        <dbReference type="SAM" id="Phobius"/>
    </source>
</evidence>
<dbReference type="OrthoDB" id="2453644at2"/>
<accession>A0A0B5AH21</accession>
<gene>
    <name evidence="2" type="ORF">JMA_03530</name>
</gene>
<dbReference type="KEGG" id="jeo:JMA_03530"/>
<dbReference type="EMBL" id="CP009416">
    <property type="protein sequence ID" value="AJD89670.1"/>
    <property type="molecule type" value="Genomic_DNA"/>
</dbReference>
<dbReference type="HOGENOM" id="CLU_1872661_0_0_9"/>
<feature type="transmembrane region" description="Helical" evidence="1">
    <location>
        <begin position="7"/>
        <end position="27"/>
    </location>
</feature>
<feature type="transmembrane region" description="Helical" evidence="1">
    <location>
        <begin position="118"/>
        <end position="135"/>
    </location>
</feature>
<feature type="transmembrane region" description="Helical" evidence="1">
    <location>
        <begin position="88"/>
        <end position="106"/>
    </location>
</feature>
<keyword evidence="1" id="KW-0812">Transmembrane</keyword>
<keyword evidence="1" id="KW-1133">Transmembrane helix</keyword>
<name>A0A0B5AH21_9BACL</name>
<evidence type="ECO:0000313" key="3">
    <source>
        <dbReference type="Proteomes" id="UP000031449"/>
    </source>
</evidence>
<dbReference type="AlphaFoldDB" id="A0A0B5AH21"/>
<reference evidence="2 3" key="1">
    <citation type="submission" date="2014-08" db="EMBL/GenBank/DDBJ databases">
        <title>Complete genome of a marine bacteria Jeotgalibacillus malaysiensis.</title>
        <authorList>
            <person name="Yaakop A.S."/>
            <person name="Chan K.-G."/>
            <person name="Goh K.M."/>
        </authorList>
    </citation>
    <scope>NUCLEOTIDE SEQUENCE [LARGE SCALE GENOMIC DNA]</scope>
    <source>
        <strain evidence="2 3">D5</strain>
    </source>
</reference>
<organism evidence="2 3">
    <name type="scientific">Jeotgalibacillus malaysiensis</name>
    <dbReference type="NCBI Taxonomy" id="1508404"/>
    <lineage>
        <taxon>Bacteria</taxon>
        <taxon>Bacillati</taxon>
        <taxon>Bacillota</taxon>
        <taxon>Bacilli</taxon>
        <taxon>Bacillales</taxon>
        <taxon>Caryophanaceae</taxon>
        <taxon>Jeotgalibacillus</taxon>
    </lineage>
</organism>
<keyword evidence="3" id="KW-1185">Reference proteome</keyword>